<dbReference type="InterPro" id="IPR027417">
    <property type="entry name" value="P-loop_NTPase"/>
</dbReference>
<dbReference type="CDD" id="cd18793">
    <property type="entry name" value="SF2_C_SNF"/>
    <property type="match status" value="1"/>
</dbReference>
<dbReference type="Proteomes" id="UP001431221">
    <property type="component" value="Unassembled WGS sequence"/>
</dbReference>
<feature type="domain" description="SWIM-type" evidence="3">
    <location>
        <begin position="52"/>
        <end position="92"/>
    </location>
</feature>
<keyword evidence="2" id="KW-0479">Metal-binding</keyword>
<keyword evidence="7" id="KW-1185">Reference proteome</keyword>
<dbReference type="CDD" id="cd18012">
    <property type="entry name" value="DEXQc_arch_SWI2_SNF2"/>
    <property type="match status" value="1"/>
</dbReference>
<keyword evidence="1" id="KW-0378">Hydrolase</keyword>
<dbReference type="SMART" id="SM00487">
    <property type="entry name" value="DEXDc"/>
    <property type="match status" value="1"/>
</dbReference>
<evidence type="ECO:0000259" key="4">
    <source>
        <dbReference type="PROSITE" id="PS51192"/>
    </source>
</evidence>
<dbReference type="Pfam" id="PF00271">
    <property type="entry name" value="Helicase_C"/>
    <property type="match status" value="1"/>
</dbReference>
<dbReference type="GO" id="GO:0004386">
    <property type="term" value="F:helicase activity"/>
    <property type="evidence" value="ECO:0007669"/>
    <property type="project" value="UniProtKB-KW"/>
</dbReference>
<keyword evidence="6" id="KW-0067">ATP-binding</keyword>
<dbReference type="Gene3D" id="3.40.50.300">
    <property type="entry name" value="P-loop containing nucleotide triphosphate hydrolases"/>
    <property type="match status" value="1"/>
</dbReference>
<dbReference type="InterPro" id="IPR038718">
    <property type="entry name" value="SNF2-like_sf"/>
</dbReference>
<dbReference type="SUPFAM" id="SSF52540">
    <property type="entry name" value="P-loop containing nucleoside triphosphate hydrolases"/>
    <property type="match status" value="2"/>
</dbReference>
<evidence type="ECO:0000256" key="1">
    <source>
        <dbReference type="ARBA" id="ARBA00022801"/>
    </source>
</evidence>
<dbReference type="Pfam" id="PF04434">
    <property type="entry name" value="SWIM"/>
    <property type="match status" value="1"/>
</dbReference>
<evidence type="ECO:0000259" key="3">
    <source>
        <dbReference type="PROSITE" id="PS50966"/>
    </source>
</evidence>
<evidence type="ECO:0000313" key="6">
    <source>
        <dbReference type="EMBL" id="MCK7613481.1"/>
    </source>
</evidence>
<comment type="caution">
    <text evidence="6">The sequence shown here is derived from an EMBL/GenBank/DDBJ whole genome shotgun (WGS) entry which is preliminary data.</text>
</comment>
<evidence type="ECO:0000313" key="7">
    <source>
        <dbReference type="Proteomes" id="UP001431221"/>
    </source>
</evidence>
<dbReference type="InterPro" id="IPR001650">
    <property type="entry name" value="Helicase_C-like"/>
</dbReference>
<sequence>MPVEHETIRRLIEEPDYSRGVDYYKNGRVLSCEVTSDTSITGVVRGSGQSRYRQHISLKWNNRVELVEIYGDCSCPVGFNCKHVAAVMLAASRQFNAAPSPSNPLSLDVGALLNKTEEKESAVNSWLAKLETEKLPGEETPEVHPPNVRDRLYYVISPDVSGFLDVTLFKMTRRKDGTLKENNRPYDPMFFRSRQRPKFVLPSDMRVCVLLNRCNLIEKWASSATAHPEDLALAFRKMLDTGRACWMTPDGPTLTLGPSRKGRFEWRSRASGKQILCAVDLSGKDLSVVNIDVPYYVDPVSGTCGELDFGVAPHTARLLLGAPAILPEAAPKVAQTLQSVAGGKIPLPEALTQEVWSGCTPVPVLKLLSLDAGRDPFDFSSTSRKQRTIQVLRLGFNYEGHHVALSSRRGAVFREGDKLITVQRDQSLEEAAIDRLGTFGAVPLRPARYLNCEAMKAGDLAFPNMLAQTEYAGTSGDEQVFGNETVLQFMAEAIPELKRSGWIVEIDKSWPFRLHSGPSTVIASIEDANPGKAGSPAKNDWFDFALKMEVNGEIIDILPIVLSLIEALPPDLMDDWAQKTAPGEPEPLDVDSFLEDLVLYPLLPDGSYLRLDATALAPLIKALISVHGLDASFHRAEAAKLAELAEALDGCGIPFSGGEALLELGRKLQRLANPQEMKVPKAFHGVLRPYQLAGYGWMRSLCETGFGGVLADDMGLGKTVQTLALLVSLHLELKSNRPSLLIVPTSLIGNWQREAATFAPGLKLLVLHGPDRKKLFSSIPEHHVIVTTYPLLHRDLKILQEHAFNLVVLDEAQAVKNPASAAAKRIREIECSQRIALTGTPLENNLEELWSLFDWLVPGLLGNRKTFNQIFRTPIERHTDLTAHRLLVSKIKPFLLRRTKEQVAPELPEKTEITELVSFNEDQIALYETIRSAMDERVRRAIREKGLNGSRITVLDALLKLRQACCDPALVKLDAAAKVSESAKRARLLEMLEELISEGRRVLVFSQFVEMLNLVEADIKERGWDYLTLTGQSRNRTRLVEKFQTGEVPIFLISLKAGGVGLNLTAADTVILYDPWWNPAVERQAMDRAHRIGQDKSVFVYKLVAEGTVEAAIQLLQNKKQALADNLFDEAGSGPLAMTENDLTELFKPIGA</sequence>
<dbReference type="InterPro" id="IPR049730">
    <property type="entry name" value="SNF2/RAD54-like_C"/>
</dbReference>
<keyword evidence="2" id="KW-0863">Zinc-finger</keyword>
<dbReference type="SMART" id="SM00490">
    <property type="entry name" value="HELICc"/>
    <property type="match status" value="1"/>
</dbReference>
<dbReference type="EMBL" id="JALNMJ010000010">
    <property type="protein sequence ID" value="MCK7613481.1"/>
    <property type="molecule type" value="Genomic_DNA"/>
</dbReference>
<dbReference type="PROSITE" id="PS51194">
    <property type="entry name" value="HELICASE_CTER"/>
    <property type="match status" value="1"/>
</dbReference>
<feature type="domain" description="Helicase ATP-binding" evidence="4">
    <location>
        <begin position="699"/>
        <end position="859"/>
    </location>
</feature>
<protein>
    <submittedName>
        <fullName evidence="6">DEAD/DEAH box helicase</fullName>
    </submittedName>
</protein>
<dbReference type="Pfam" id="PF00176">
    <property type="entry name" value="SNF2-rel_dom"/>
    <property type="match status" value="1"/>
</dbReference>
<keyword evidence="2" id="KW-0862">Zinc</keyword>
<dbReference type="InterPro" id="IPR000330">
    <property type="entry name" value="SNF2_N"/>
</dbReference>
<dbReference type="InterPro" id="IPR014001">
    <property type="entry name" value="Helicase_ATP-bd"/>
</dbReference>
<feature type="domain" description="Helicase C-terminal" evidence="5">
    <location>
        <begin position="987"/>
        <end position="1144"/>
    </location>
</feature>
<accession>A0ABT0GW27</accession>
<dbReference type="PROSITE" id="PS51192">
    <property type="entry name" value="HELICASE_ATP_BIND_1"/>
    <property type="match status" value="1"/>
</dbReference>
<name>A0ABT0GW27_9HYPH</name>
<evidence type="ECO:0000256" key="2">
    <source>
        <dbReference type="PROSITE-ProRule" id="PRU00325"/>
    </source>
</evidence>
<organism evidence="6 7">
    <name type="scientific">Roseibium sediminicola</name>
    <dbReference type="NCBI Taxonomy" id="2933272"/>
    <lineage>
        <taxon>Bacteria</taxon>
        <taxon>Pseudomonadati</taxon>
        <taxon>Pseudomonadota</taxon>
        <taxon>Alphaproteobacteria</taxon>
        <taxon>Hyphomicrobiales</taxon>
        <taxon>Stappiaceae</taxon>
        <taxon>Roseibium</taxon>
    </lineage>
</organism>
<proteinExistence type="predicted"/>
<dbReference type="PANTHER" id="PTHR10799">
    <property type="entry name" value="SNF2/RAD54 HELICASE FAMILY"/>
    <property type="match status" value="1"/>
</dbReference>
<evidence type="ECO:0000259" key="5">
    <source>
        <dbReference type="PROSITE" id="PS51194"/>
    </source>
</evidence>
<keyword evidence="6" id="KW-0547">Nucleotide-binding</keyword>
<dbReference type="RefSeq" id="WP_248155412.1">
    <property type="nucleotide sequence ID" value="NZ_JALNMJ010000010.1"/>
</dbReference>
<reference evidence="6" key="1">
    <citation type="submission" date="2022-04" db="EMBL/GenBank/DDBJ databases">
        <title>Roseibium sp. CAU 1639 isolated from mud.</title>
        <authorList>
            <person name="Kim W."/>
        </authorList>
    </citation>
    <scope>NUCLEOTIDE SEQUENCE</scope>
    <source>
        <strain evidence="6">CAU 1639</strain>
    </source>
</reference>
<dbReference type="InterPro" id="IPR007527">
    <property type="entry name" value="Znf_SWIM"/>
</dbReference>
<keyword evidence="6" id="KW-0347">Helicase</keyword>
<dbReference type="Gene3D" id="3.40.50.10810">
    <property type="entry name" value="Tandem AAA-ATPase domain"/>
    <property type="match status" value="1"/>
</dbReference>
<gene>
    <name evidence="6" type="ORF">M0H32_15000</name>
</gene>
<dbReference type="PROSITE" id="PS50966">
    <property type="entry name" value="ZF_SWIM"/>
    <property type="match status" value="1"/>
</dbReference>